<protein>
    <submittedName>
        <fullName evidence="2">Uncharacterized protein</fullName>
    </submittedName>
</protein>
<evidence type="ECO:0000313" key="2">
    <source>
        <dbReference type="EMBL" id="EOA82369.1"/>
    </source>
</evidence>
<evidence type="ECO:0000256" key="1">
    <source>
        <dbReference type="SAM" id="MobiDB-lite"/>
    </source>
</evidence>
<keyword evidence="3" id="KW-1185">Reference proteome</keyword>
<dbReference type="HOGENOM" id="CLU_1225443_0_0_1"/>
<feature type="compositionally biased region" description="Polar residues" evidence="1">
    <location>
        <begin position="196"/>
        <end position="217"/>
    </location>
</feature>
<name>R0JXZ6_EXST2</name>
<dbReference type="EMBL" id="KB908844">
    <property type="protein sequence ID" value="EOA82369.1"/>
    <property type="molecule type" value="Genomic_DNA"/>
</dbReference>
<organism evidence="2 3">
    <name type="scientific">Exserohilum turcicum (strain 28A)</name>
    <name type="common">Northern leaf blight fungus</name>
    <name type="synonym">Setosphaeria turcica</name>
    <dbReference type="NCBI Taxonomy" id="671987"/>
    <lineage>
        <taxon>Eukaryota</taxon>
        <taxon>Fungi</taxon>
        <taxon>Dikarya</taxon>
        <taxon>Ascomycota</taxon>
        <taxon>Pezizomycotina</taxon>
        <taxon>Dothideomycetes</taxon>
        <taxon>Pleosporomycetidae</taxon>
        <taxon>Pleosporales</taxon>
        <taxon>Pleosporineae</taxon>
        <taxon>Pleosporaceae</taxon>
        <taxon>Exserohilum</taxon>
    </lineage>
</organism>
<reference evidence="2 3" key="1">
    <citation type="journal article" date="2012" name="PLoS Pathog.">
        <title>Diverse lifestyles and strategies of plant pathogenesis encoded in the genomes of eighteen Dothideomycetes fungi.</title>
        <authorList>
            <person name="Ohm R.A."/>
            <person name="Feau N."/>
            <person name="Henrissat B."/>
            <person name="Schoch C.L."/>
            <person name="Horwitz B.A."/>
            <person name="Barry K.W."/>
            <person name="Condon B.J."/>
            <person name="Copeland A.C."/>
            <person name="Dhillon B."/>
            <person name="Glaser F."/>
            <person name="Hesse C.N."/>
            <person name="Kosti I."/>
            <person name="LaButti K."/>
            <person name="Lindquist E.A."/>
            <person name="Lucas S."/>
            <person name="Salamov A.A."/>
            <person name="Bradshaw R.E."/>
            <person name="Ciuffetti L."/>
            <person name="Hamelin R.C."/>
            <person name="Kema G.H.J."/>
            <person name="Lawrence C."/>
            <person name="Scott J.A."/>
            <person name="Spatafora J.W."/>
            <person name="Turgeon B.G."/>
            <person name="de Wit P.J.G.M."/>
            <person name="Zhong S."/>
            <person name="Goodwin S.B."/>
            <person name="Grigoriev I.V."/>
        </authorList>
    </citation>
    <scope>NUCLEOTIDE SEQUENCE [LARGE SCALE GENOMIC DNA]</scope>
    <source>
        <strain evidence="3">28A</strain>
    </source>
</reference>
<sequence>MWYIYLFKPLRPLSHAATALLQATTAAILSFSSTFPISNLNNPLQIIQYKGPKETSRHKPLKGLLSKNTQKLNTKLESKGDLAPTSDGAKLINLTSSDIDRETNSNISGTAGEEVSNISSYEKFTLLCEIKGREDENSNKLTPNITNQDKGDLHENNANMQAGHELKVSSTTATGTYGGKFFVKQAAQDYFRTVENRSSSNTNRDYDNCDNSTTGLTSKRKRLQPT</sequence>
<reference evidence="2 3" key="2">
    <citation type="journal article" date="2013" name="PLoS Genet.">
        <title>Comparative genome structure, secondary metabolite, and effector coding capacity across Cochliobolus pathogens.</title>
        <authorList>
            <person name="Condon B.J."/>
            <person name="Leng Y."/>
            <person name="Wu D."/>
            <person name="Bushley K.E."/>
            <person name="Ohm R.A."/>
            <person name="Otillar R."/>
            <person name="Martin J."/>
            <person name="Schackwitz W."/>
            <person name="Grimwood J."/>
            <person name="MohdZainudin N."/>
            <person name="Xue C."/>
            <person name="Wang R."/>
            <person name="Manning V.A."/>
            <person name="Dhillon B."/>
            <person name="Tu Z.J."/>
            <person name="Steffenson B.J."/>
            <person name="Salamov A."/>
            <person name="Sun H."/>
            <person name="Lowry S."/>
            <person name="LaButti K."/>
            <person name="Han J."/>
            <person name="Copeland A."/>
            <person name="Lindquist E."/>
            <person name="Barry K."/>
            <person name="Schmutz J."/>
            <person name="Baker S.E."/>
            <person name="Ciuffetti L.M."/>
            <person name="Grigoriev I.V."/>
            <person name="Zhong S."/>
            <person name="Turgeon B.G."/>
        </authorList>
    </citation>
    <scope>NUCLEOTIDE SEQUENCE [LARGE SCALE GENOMIC DNA]</scope>
    <source>
        <strain evidence="3">28A</strain>
    </source>
</reference>
<dbReference type="Proteomes" id="UP000016935">
    <property type="component" value="Unassembled WGS sequence"/>
</dbReference>
<proteinExistence type="predicted"/>
<dbReference type="RefSeq" id="XP_008029403.1">
    <property type="nucleotide sequence ID" value="XM_008031212.1"/>
</dbReference>
<dbReference type="AlphaFoldDB" id="R0JXZ6"/>
<accession>R0JXZ6</accession>
<gene>
    <name evidence="2" type="ORF">SETTUDRAFT_33950</name>
</gene>
<evidence type="ECO:0000313" key="3">
    <source>
        <dbReference type="Proteomes" id="UP000016935"/>
    </source>
</evidence>
<dbReference type="GeneID" id="19403834"/>
<feature type="region of interest" description="Disordered" evidence="1">
    <location>
        <begin position="195"/>
        <end position="226"/>
    </location>
</feature>